<name>A0ABU0BQB1_9HYPH</name>
<feature type="chain" id="PRO_5045802749" description="DUF2946 domain-containing protein" evidence="1">
    <location>
        <begin position="22"/>
        <end position="120"/>
    </location>
</feature>
<evidence type="ECO:0000313" key="3">
    <source>
        <dbReference type="Proteomes" id="UP001230207"/>
    </source>
</evidence>
<feature type="signal peptide" evidence="1">
    <location>
        <begin position="1"/>
        <end position="21"/>
    </location>
</feature>
<evidence type="ECO:0000313" key="2">
    <source>
        <dbReference type="EMBL" id="MDQ0320433.1"/>
    </source>
</evidence>
<dbReference type="Proteomes" id="UP001230207">
    <property type="component" value="Unassembled WGS sequence"/>
</dbReference>
<accession>A0ABU0BQB1</accession>
<keyword evidence="3" id="KW-1185">Reference proteome</keyword>
<protein>
    <recommendedName>
        <fullName evidence="4">DUF2946 domain-containing protein</fullName>
    </recommendedName>
</protein>
<evidence type="ECO:0000256" key="1">
    <source>
        <dbReference type="SAM" id="SignalP"/>
    </source>
</evidence>
<sequence>MTRLVAAFALLFSVFAHQVPAARALDPVAASYLPLPDGTIADICFGTDGVSDQDHSVPHEKQAPFCDYCRLASTAFVPEAPHEHFLVRGYLRIAERAVFEPALVDRYHPRPHARAPPALA</sequence>
<proteinExistence type="predicted"/>
<keyword evidence="1" id="KW-0732">Signal</keyword>
<reference evidence="2 3" key="1">
    <citation type="submission" date="2023-07" db="EMBL/GenBank/DDBJ databases">
        <title>Genomic Encyclopedia of Type Strains, Phase IV (KMG-IV): sequencing the most valuable type-strain genomes for metagenomic binning, comparative biology and taxonomic classification.</title>
        <authorList>
            <person name="Goeker M."/>
        </authorList>
    </citation>
    <scope>NUCLEOTIDE SEQUENCE [LARGE SCALE GENOMIC DNA]</scope>
    <source>
        <strain evidence="2 3">DSM 1112</strain>
    </source>
</reference>
<organism evidence="2 3">
    <name type="scientific">Pararhizobium capsulatum DSM 1112</name>
    <dbReference type="NCBI Taxonomy" id="1121113"/>
    <lineage>
        <taxon>Bacteria</taxon>
        <taxon>Pseudomonadati</taxon>
        <taxon>Pseudomonadota</taxon>
        <taxon>Alphaproteobacteria</taxon>
        <taxon>Hyphomicrobiales</taxon>
        <taxon>Rhizobiaceae</taxon>
        <taxon>Rhizobium/Agrobacterium group</taxon>
        <taxon>Pararhizobium</taxon>
    </lineage>
</organism>
<dbReference type="RefSeq" id="WP_307230176.1">
    <property type="nucleotide sequence ID" value="NZ_JAUSVF010000001.1"/>
</dbReference>
<evidence type="ECO:0008006" key="4">
    <source>
        <dbReference type="Google" id="ProtNLM"/>
    </source>
</evidence>
<comment type="caution">
    <text evidence="2">The sequence shown here is derived from an EMBL/GenBank/DDBJ whole genome shotgun (WGS) entry which is preliminary data.</text>
</comment>
<gene>
    <name evidence="2" type="ORF">QO002_002571</name>
</gene>
<dbReference type="EMBL" id="JAUSVF010000001">
    <property type="protein sequence ID" value="MDQ0320433.1"/>
    <property type="molecule type" value="Genomic_DNA"/>
</dbReference>